<dbReference type="CDD" id="cd04301">
    <property type="entry name" value="NAT_SF"/>
    <property type="match status" value="1"/>
</dbReference>
<feature type="domain" description="N-acetyltransferase" evidence="3">
    <location>
        <begin position="54"/>
        <end position="209"/>
    </location>
</feature>
<gene>
    <name evidence="4" type="ORF">UFOPK1835_00345</name>
</gene>
<dbReference type="SUPFAM" id="SSF55729">
    <property type="entry name" value="Acyl-CoA N-acyltransferases (Nat)"/>
    <property type="match status" value="1"/>
</dbReference>
<dbReference type="Pfam" id="PF00583">
    <property type="entry name" value="Acetyltransf_1"/>
    <property type="match status" value="1"/>
</dbReference>
<dbReference type="InterPro" id="IPR050832">
    <property type="entry name" value="Bact_Acetyltransf"/>
</dbReference>
<dbReference type="PANTHER" id="PTHR43877">
    <property type="entry name" value="AMINOALKYLPHOSPHONATE N-ACETYLTRANSFERASE-RELATED-RELATED"/>
    <property type="match status" value="1"/>
</dbReference>
<accession>A0A6J6GME0</accession>
<dbReference type="InterPro" id="IPR000182">
    <property type="entry name" value="GNAT_dom"/>
</dbReference>
<keyword evidence="2" id="KW-0012">Acyltransferase</keyword>
<sequence>MRAEIRDDNNTLVLLEADPASAADDDYASEHGLVCCREILQLRRPLPLSDRTDLDVRPFTGSDTDAFLEVNNRAFAWHPDRSHWTVDDLHGRMAEPWFDPNGFLVHETDGRLDGFCWTKVHEAIGDEPRLGEIYVIAVHPDSHGHGLGRALTMAGLQLLSDEGITVGMLHVESSNVAAVSMYERMGFHVHGVHRWWATEGTPPPVTSHL</sequence>
<evidence type="ECO:0000256" key="2">
    <source>
        <dbReference type="ARBA" id="ARBA00023315"/>
    </source>
</evidence>
<dbReference type="Gene3D" id="3.40.630.30">
    <property type="match status" value="1"/>
</dbReference>
<protein>
    <submittedName>
        <fullName evidence="4">Unannotated protein</fullName>
    </submittedName>
</protein>
<dbReference type="InterPro" id="IPR016181">
    <property type="entry name" value="Acyl_CoA_acyltransferase"/>
</dbReference>
<name>A0A6J6GME0_9ZZZZ</name>
<evidence type="ECO:0000313" key="4">
    <source>
        <dbReference type="EMBL" id="CAB4600314.1"/>
    </source>
</evidence>
<dbReference type="PROSITE" id="PS51186">
    <property type="entry name" value="GNAT"/>
    <property type="match status" value="1"/>
</dbReference>
<evidence type="ECO:0000256" key="1">
    <source>
        <dbReference type="ARBA" id="ARBA00022679"/>
    </source>
</evidence>
<reference evidence="4" key="1">
    <citation type="submission" date="2020-05" db="EMBL/GenBank/DDBJ databases">
        <authorList>
            <person name="Chiriac C."/>
            <person name="Salcher M."/>
            <person name="Ghai R."/>
            <person name="Kavagutti S V."/>
        </authorList>
    </citation>
    <scope>NUCLEOTIDE SEQUENCE</scope>
</reference>
<evidence type="ECO:0000259" key="3">
    <source>
        <dbReference type="PROSITE" id="PS51186"/>
    </source>
</evidence>
<proteinExistence type="predicted"/>
<organism evidence="4">
    <name type="scientific">freshwater metagenome</name>
    <dbReference type="NCBI Taxonomy" id="449393"/>
    <lineage>
        <taxon>unclassified sequences</taxon>
        <taxon>metagenomes</taxon>
        <taxon>ecological metagenomes</taxon>
    </lineage>
</organism>
<keyword evidence="1" id="KW-0808">Transferase</keyword>
<dbReference type="PANTHER" id="PTHR43877:SF2">
    <property type="entry name" value="AMINOALKYLPHOSPHONATE N-ACETYLTRANSFERASE-RELATED"/>
    <property type="match status" value="1"/>
</dbReference>
<dbReference type="EMBL" id="CAEZUP010000008">
    <property type="protein sequence ID" value="CAB4600314.1"/>
    <property type="molecule type" value="Genomic_DNA"/>
</dbReference>
<dbReference type="AlphaFoldDB" id="A0A6J6GME0"/>
<dbReference type="GO" id="GO:0016747">
    <property type="term" value="F:acyltransferase activity, transferring groups other than amino-acyl groups"/>
    <property type="evidence" value="ECO:0007669"/>
    <property type="project" value="InterPro"/>
</dbReference>